<comment type="caution">
    <text evidence="7">The sequence shown here is derived from an EMBL/GenBank/DDBJ whole genome shotgun (WGS) entry which is preliminary data.</text>
</comment>
<accession>A0AAE3QY45</accession>
<keyword evidence="3 7" id="KW-0378">Hydrolase</keyword>
<dbReference type="CDD" id="cd16343">
    <property type="entry name" value="LMWPTP"/>
    <property type="match status" value="1"/>
</dbReference>
<dbReference type="EC" id="3.1.3.48" evidence="2"/>
<feature type="active site" evidence="5">
    <location>
        <position position="14"/>
    </location>
</feature>
<evidence type="ECO:0000256" key="2">
    <source>
        <dbReference type="ARBA" id="ARBA00013064"/>
    </source>
</evidence>
<name>A0AAE3QY45_9BACT</name>
<dbReference type="EMBL" id="JASJOS010000019">
    <property type="protein sequence ID" value="MDJ1485381.1"/>
    <property type="molecule type" value="Genomic_DNA"/>
</dbReference>
<dbReference type="InterPro" id="IPR036196">
    <property type="entry name" value="Ptyr_pPase_sf"/>
</dbReference>
<feature type="domain" description="Phosphotyrosine protein phosphatase I" evidence="6">
    <location>
        <begin position="2"/>
        <end position="151"/>
    </location>
</feature>
<dbReference type="PRINTS" id="PR00719">
    <property type="entry name" value="LMWPTPASE"/>
</dbReference>
<evidence type="ECO:0000256" key="5">
    <source>
        <dbReference type="PIRSR" id="PIRSR617867-1"/>
    </source>
</evidence>
<feature type="active site" description="Proton donor" evidence="5">
    <location>
        <position position="125"/>
    </location>
</feature>
<dbReference type="Proteomes" id="UP001241110">
    <property type="component" value="Unassembled WGS sequence"/>
</dbReference>
<dbReference type="SMART" id="SM00226">
    <property type="entry name" value="LMWPc"/>
    <property type="match status" value="1"/>
</dbReference>
<evidence type="ECO:0000313" key="8">
    <source>
        <dbReference type="Proteomes" id="UP001241110"/>
    </source>
</evidence>
<evidence type="ECO:0000313" key="7">
    <source>
        <dbReference type="EMBL" id="MDJ1485381.1"/>
    </source>
</evidence>
<dbReference type="InterPro" id="IPR050438">
    <property type="entry name" value="LMW_PTPase"/>
</dbReference>
<proteinExistence type="inferred from homology"/>
<dbReference type="GO" id="GO:0004725">
    <property type="term" value="F:protein tyrosine phosphatase activity"/>
    <property type="evidence" value="ECO:0007669"/>
    <property type="project" value="UniProtKB-EC"/>
</dbReference>
<organism evidence="7 8">
    <name type="scientific">Xanthocytophaga flava</name>
    <dbReference type="NCBI Taxonomy" id="3048013"/>
    <lineage>
        <taxon>Bacteria</taxon>
        <taxon>Pseudomonadati</taxon>
        <taxon>Bacteroidota</taxon>
        <taxon>Cytophagia</taxon>
        <taxon>Cytophagales</taxon>
        <taxon>Rhodocytophagaceae</taxon>
        <taxon>Xanthocytophaga</taxon>
    </lineage>
</organism>
<evidence type="ECO:0000256" key="3">
    <source>
        <dbReference type="ARBA" id="ARBA00022801"/>
    </source>
</evidence>
<evidence type="ECO:0000256" key="4">
    <source>
        <dbReference type="ARBA" id="ARBA00022912"/>
    </source>
</evidence>
<comment type="similarity">
    <text evidence="1">Belongs to the low molecular weight phosphotyrosine protein phosphatase family.</text>
</comment>
<dbReference type="InterPro" id="IPR017867">
    <property type="entry name" value="Tyr_phospatase_low_mol_wt"/>
</dbReference>
<dbReference type="SUPFAM" id="SSF52788">
    <property type="entry name" value="Phosphotyrosine protein phosphatases I"/>
    <property type="match status" value="1"/>
</dbReference>
<dbReference type="Pfam" id="PF01451">
    <property type="entry name" value="LMWPc"/>
    <property type="match status" value="1"/>
</dbReference>
<dbReference type="PANTHER" id="PTHR11717">
    <property type="entry name" value="LOW MOLECULAR WEIGHT PROTEIN TYROSINE PHOSPHATASE"/>
    <property type="match status" value="1"/>
</dbReference>
<gene>
    <name evidence="7" type="ORF">QNI16_33125</name>
</gene>
<keyword evidence="4" id="KW-0904">Protein phosphatase</keyword>
<sequence>MVKILFVCLGNICRSPLAEGIFNHLVVKKGLQNVLISRSAGTADYHIGEPADRRTIKVARKHGIEIHHEGSQLSENDFQEYDYIVAMDHSNYLNITRHPGYISSRAVVVMMRNFDTAASDLNVPDPYFGSMDGFERVYHMLMKANEGFIEFLTEKHHLNKTSGEQ</sequence>
<feature type="active site" description="Nucleophile" evidence="5">
    <location>
        <position position="8"/>
    </location>
</feature>
<protein>
    <recommendedName>
        <fullName evidence="2">protein-tyrosine-phosphatase</fullName>
        <ecNumber evidence="2">3.1.3.48</ecNumber>
    </recommendedName>
</protein>
<reference evidence="7" key="1">
    <citation type="submission" date="2023-05" db="EMBL/GenBank/DDBJ databases">
        <authorList>
            <person name="Zhang X."/>
        </authorList>
    </citation>
    <scope>NUCLEOTIDE SEQUENCE</scope>
    <source>
        <strain evidence="7">YF14B1</strain>
    </source>
</reference>
<dbReference type="PANTHER" id="PTHR11717:SF7">
    <property type="entry name" value="LOW MOLECULAR WEIGHT PHOSPHOTYROSINE PROTEIN PHOSPHATASE"/>
    <property type="match status" value="1"/>
</dbReference>
<dbReference type="Gene3D" id="3.40.50.2300">
    <property type="match status" value="1"/>
</dbReference>
<evidence type="ECO:0000259" key="6">
    <source>
        <dbReference type="SMART" id="SM00226"/>
    </source>
</evidence>
<dbReference type="AlphaFoldDB" id="A0AAE3QY45"/>
<dbReference type="InterPro" id="IPR023485">
    <property type="entry name" value="Ptyr_pPase"/>
</dbReference>
<evidence type="ECO:0000256" key="1">
    <source>
        <dbReference type="ARBA" id="ARBA00011063"/>
    </source>
</evidence>
<dbReference type="RefSeq" id="WP_313987866.1">
    <property type="nucleotide sequence ID" value="NZ_JASJOS010000019.1"/>
</dbReference>